<evidence type="ECO:0000256" key="1">
    <source>
        <dbReference type="SAM" id="SignalP"/>
    </source>
</evidence>
<accession>A0A9D1H843</accession>
<protein>
    <submittedName>
        <fullName evidence="2">Uncharacterized protein</fullName>
    </submittedName>
</protein>
<keyword evidence="1" id="KW-0732">Signal</keyword>
<evidence type="ECO:0000313" key="2">
    <source>
        <dbReference type="EMBL" id="HIT94514.1"/>
    </source>
</evidence>
<dbReference type="PROSITE" id="PS51257">
    <property type="entry name" value="PROKAR_LIPOPROTEIN"/>
    <property type="match status" value="1"/>
</dbReference>
<dbReference type="Proteomes" id="UP000824160">
    <property type="component" value="Unassembled WGS sequence"/>
</dbReference>
<dbReference type="EMBL" id="DVLW01000131">
    <property type="protein sequence ID" value="HIT94514.1"/>
    <property type="molecule type" value="Genomic_DNA"/>
</dbReference>
<organism evidence="2 3">
    <name type="scientific">Candidatus Faecivivens stercoripullorum</name>
    <dbReference type="NCBI Taxonomy" id="2840805"/>
    <lineage>
        <taxon>Bacteria</taxon>
        <taxon>Bacillati</taxon>
        <taxon>Bacillota</taxon>
        <taxon>Clostridia</taxon>
        <taxon>Eubacteriales</taxon>
        <taxon>Oscillospiraceae</taxon>
        <taxon>Oscillospiraceae incertae sedis</taxon>
        <taxon>Candidatus Faecivivens</taxon>
    </lineage>
</organism>
<name>A0A9D1H843_9FIRM</name>
<sequence>MKNICRLLAVVLTSVLIGVTTGCTPQSTNSAKPVIYLYPETETEVSVSLSLDGKLTTTYPDYGQEGWNVTASPDGTLINHTDGKEYSYLFWEGTSNAEYDFSKGWCVPGSETAEFLQDSLSALGLTPQEYNEMIVYWLPQMESNSYNLITFQQECYTDSANLEIVPQP</sequence>
<comment type="caution">
    <text evidence="2">The sequence shown here is derived from an EMBL/GenBank/DDBJ whole genome shotgun (WGS) entry which is preliminary data.</text>
</comment>
<gene>
    <name evidence="2" type="ORF">IAC43_04965</name>
</gene>
<dbReference type="AlphaFoldDB" id="A0A9D1H843"/>
<reference evidence="2" key="2">
    <citation type="journal article" date="2021" name="PeerJ">
        <title>Extensive microbial diversity within the chicken gut microbiome revealed by metagenomics and culture.</title>
        <authorList>
            <person name="Gilroy R."/>
            <person name="Ravi A."/>
            <person name="Getino M."/>
            <person name="Pursley I."/>
            <person name="Horton D.L."/>
            <person name="Alikhan N.F."/>
            <person name="Baker D."/>
            <person name="Gharbi K."/>
            <person name="Hall N."/>
            <person name="Watson M."/>
            <person name="Adriaenssens E.M."/>
            <person name="Foster-Nyarko E."/>
            <person name="Jarju S."/>
            <person name="Secka A."/>
            <person name="Antonio M."/>
            <person name="Oren A."/>
            <person name="Chaudhuri R.R."/>
            <person name="La Ragione R."/>
            <person name="Hildebrand F."/>
            <person name="Pallen M.J."/>
        </authorList>
    </citation>
    <scope>NUCLEOTIDE SEQUENCE</scope>
    <source>
        <strain evidence="2">ChiBcec7-5410</strain>
    </source>
</reference>
<feature type="signal peptide" evidence="1">
    <location>
        <begin position="1"/>
        <end position="22"/>
    </location>
</feature>
<evidence type="ECO:0000313" key="3">
    <source>
        <dbReference type="Proteomes" id="UP000824160"/>
    </source>
</evidence>
<reference evidence="2" key="1">
    <citation type="submission" date="2020-10" db="EMBL/GenBank/DDBJ databases">
        <authorList>
            <person name="Gilroy R."/>
        </authorList>
    </citation>
    <scope>NUCLEOTIDE SEQUENCE</scope>
    <source>
        <strain evidence="2">ChiBcec7-5410</strain>
    </source>
</reference>
<feature type="chain" id="PRO_5038581709" evidence="1">
    <location>
        <begin position="23"/>
        <end position="168"/>
    </location>
</feature>
<feature type="non-terminal residue" evidence="2">
    <location>
        <position position="168"/>
    </location>
</feature>
<proteinExistence type="predicted"/>